<name>G2XWJ3_BOTF4</name>
<proteinExistence type="predicted"/>
<organism evidence="1 2">
    <name type="scientific">Botryotinia fuckeliana (strain T4)</name>
    <name type="common">Noble rot fungus</name>
    <name type="synonym">Botrytis cinerea</name>
    <dbReference type="NCBI Taxonomy" id="999810"/>
    <lineage>
        <taxon>Eukaryota</taxon>
        <taxon>Fungi</taxon>
        <taxon>Dikarya</taxon>
        <taxon>Ascomycota</taxon>
        <taxon>Pezizomycotina</taxon>
        <taxon>Leotiomycetes</taxon>
        <taxon>Helotiales</taxon>
        <taxon>Sclerotiniaceae</taxon>
        <taxon>Botrytis</taxon>
    </lineage>
</organism>
<evidence type="ECO:0000313" key="1">
    <source>
        <dbReference type="EMBL" id="CCD44863.1"/>
    </source>
</evidence>
<sequence length="70" mass="8079">MNLKDYCYNSHGDGRNYVLEDMVVFATSLRHTVTVPVDNSCKIYVMIPNLRVLFTDNHNVRKFLDNTRGG</sequence>
<reference evidence="2" key="1">
    <citation type="journal article" date="2011" name="PLoS Genet.">
        <title>Genomic analysis of the necrotrophic fungal pathogens Sclerotinia sclerotiorum and Botrytis cinerea.</title>
        <authorList>
            <person name="Amselem J."/>
            <person name="Cuomo C.A."/>
            <person name="van Kan J.A."/>
            <person name="Viaud M."/>
            <person name="Benito E.P."/>
            <person name="Couloux A."/>
            <person name="Coutinho P.M."/>
            <person name="de Vries R.P."/>
            <person name="Dyer P.S."/>
            <person name="Fillinger S."/>
            <person name="Fournier E."/>
            <person name="Gout L."/>
            <person name="Hahn M."/>
            <person name="Kohn L."/>
            <person name="Lapalu N."/>
            <person name="Plummer K.M."/>
            <person name="Pradier J.M."/>
            <person name="Quevillon E."/>
            <person name="Sharon A."/>
            <person name="Simon A."/>
            <person name="ten Have A."/>
            <person name="Tudzynski B."/>
            <person name="Tudzynski P."/>
            <person name="Wincker P."/>
            <person name="Andrew M."/>
            <person name="Anthouard V."/>
            <person name="Beever R.E."/>
            <person name="Beffa R."/>
            <person name="Benoit I."/>
            <person name="Bouzid O."/>
            <person name="Brault B."/>
            <person name="Chen Z."/>
            <person name="Choquer M."/>
            <person name="Collemare J."/>
            <person name="Cotton P."/>
            <person name="Danchin E.G."/>
            <person name="Da Silva C."/>
            <person name="Gautier A."/>
            <person name="Giraud C."/>
            <person name="Giraud T."/>
            <person name="Gonzalez C."/>
            <person name="Grossetete S."/>
            <person name="Guldener U."/>
            <person name="Henrissat B."/>
            <person name="Howlett B.J."/>
            <person name="Kodira C."/>
            <person name="Kretschmer M."/>
            <person name="Lappartient A."/>
            <person name="Leroch M."/>
            <person name="Levis C."/>
            <person name="Mauceli E."/>
            <person name="Neuveglise C."/>
            <person name="Oeser B."/>
            <person name="Pearson M."/>
            <person name="Poulain J."/>
            <person name="Poussereau N."/>
            <person name="Quesneville H."/>
            <person name="Rascle C."/>
            <person name="Schumacher J."/>
            <person name="Segurens B."/>
            <person name="Sexton A."/>
            <person name="Silva E."/>
            <person name="Sirven C."/>
            <person name="Soanes D.M."/>
            <person name="Talbot N.J."/>
            <person name="Templeton M."/>
            <person name="Yandava C."/>
            <person name="Yarden O."/>
            <person name="Zeng Q."/>
            <person name="Rollins J.A."/>
            <person name="Lebrun M.H."/>
            <person name="Dickman M."/>
        </authorList>
    </citation>
    <scope>NUCLEOTIDE SEQUENCE [LARGE SCALE GENOMIC DNA]</scope>
    <source>
        <strain evidence="2">T4</strain>
    </source>
</reference>
<accession>G2XWJ3</accession>
<dbReference type="InParanoid" id="G2XWJ3"/>
<gene>
    <name evidence="1" type="ORF">BofuT4_uP052120.1</name>
</gene>
<protein>
    <submittedName>
        <fullName evidence="1">Uncharacterized protein</fullName>
    </submittedName>
</protein>
<dbReference type="AlphaFoldDB" id="G2XWJ3"/>
<dbReference type="HOGENOM" id="CLU_2757478_0_0_1"/>
<dbReference type="EMBL" id="FQ790272">
    <property type="protein sequence ID" value="CCD44863.1"/>
    <property type="molecule type" value="Genomic_DNA"/>
</dbReference>
<dbReference type="Proteomes" id="UP000008177">
    <property type="component" value="Unplaced contigs"/>
</dbReference>
<evidence type="ECO:0000313" key="2">
    <source>
        <dbReference type="Proteomes" id="UP000008177"/>
    </source>
</evidence>